<protein>
    <submittedName>
        <fullName evidence="1">Uncharacterized protein</fullName>
    </submittedName>
</protein>
<proteinExistence type="predicted"/>
<dbReference type="EMBL" id="JANHOG010000892">
    <property type="protein sequence ID" value="KAJ3550614.1"/>
    <property type="molecule type" value="Genomic_DNA"/>
</dbReference>
<gene>
    <name evidence="1" type="ORF">NM688_g5033</name>
</gene>
<reference evidence="1" key="1">
    <citation type="submission" date="2022-07" db="EMBL/GenBank/DDBJ databases">
        <title>Genome Sequence of Phlebia brevispora.</title>
        <authorList>
            <person name="Buettner E."/>
        </authorList>
    </citation>
    <scope>NUCLEOTIDE SEQUENCE</scope>
    <source>
        <strain evidence="1">MPL23</strain>
    </source>
</reference>
<keyword evidence="2" id="KW-1185">Reference proteome</keyword>
<sequence length="608" mass="68535">MFLQVVRYTALLSGIFYGISHRRSLQKAHDEEVKHHAIHEREHLIAQAKEAYKKSKEVSKDSIVTDPENPNFDLEKLIANFAEFASLFGAESRGSIIACELLASILGASRSSTQPPPHINAYPYQSFDHVNTFSKEPRDTPRFKMKPAMVQDDEDDFQAEEENKVVNEEYKTWKKNAPYLYDVVITHALDWPSLTCQWFPDKETPVDKPYTIHRVLLGTHTSGQAQDYLQIAEVHLPKRDAIEEKDRPGIDEDRNEVGGYALGQQPRIQITQKITHKSEVNRARYMPQNPDILATKAVSGEVYIFDRTKYPSEPEKEFKPNITLVGQHREGYGLAWNPIKQGHILGASEDMTVCLWDVNSYSKEKATIEPTTVFRGHTSIVGDVDWNWQQDYTFASVGDDKMLMIWDTRAGQEPVTKSQAHDREILAVSYSPAKEFLLLTGSADNTVVLHDLRVPARKLHTFEWHTDEVLHVAWSPHNPTIFASASGDRRINVWDLSQIGVEQTPDDQEDGPPELLFIHGGHTARPTDFCWAPGSGENWTVASTSEDNIIMVWQPTMRIWAGDEVKIDPKELEDGEAMEGVESTAEVPAAGPSSAAGGSNGEQREIRA</sequence>
<evidence type="ECO:0000313" key="1">
    <source>
        <dbReference type="EMBL" id="KAJ3550614.1"/>
    </source>
</evidence>
<dbReference type="Proteomes" id="UP001148662">
    <property type="component" value="Unassembled WGS sequence"/>
</dbReference>
<accession>A0ACC1T1U5</accession>
<evidence type="ECO:0000313" key="2">
    <source>
        <dbReference type="Proteomes" id="UP001148662"/>
    </source>
</evidence>
<name>A0ACC1T1U5_9APHY</name>
<comment type="caution">
    <text evidence="1">The sequence shown here is derived from an EMBL/GenBank/DDBJ whole genome shotgun (WGS) entry which is preliminary data.</text>
</comment>
<organism evidence="1 2">
    <name type="scientific">Phlebia brevispora</name>
    <dbReference type="NCBI Taxonomy" id="194682"/>
    <lineage>
        <taxon>Eukaryota</taxon>
        <taxon>Fungi</taxon>
        <taxon>Dikarya</taxon>
        <taxon>Basidiomycota</taxon>
        <taxon>Agaricomycotina</taxon>
        <taxon>Agaricomycetes</taxon>
        <taxon>Polyporales</taxon>
        <taxon>Meruliaceae</taxon>
        <taxon>Phlebia</taxon>
    </lineage>
</organism>